<sequence>MRLGPIYSSDPSSLVTSSNKSLQLSTSGYQSSGHADLELGVLARPVTALTGWQPRSSRFDREVTAPNPAGISVTPSEIDGSSSSHVRVLILYKG</sequence>
<protein>
    <submittedName>
        <fullName evidence="2">Uncharacterized protein</fullName>
    </submittedName>
</protein>
<keyword evidence="3" id="KW-1185">Reference proteome</keyword>
<evidence type="ECO:0000313" key="3">
    <source>
        <dbReference type="Proteomes" id="UP000652761"/>
    </source>
</evidence>
<feature type="region of interest" description="Disordered" evidence="1">
    <location>
        <begin position="1"/>
        <end position="32"/>
    </location>
</feature>
<dbReference type="AlphaFoldDB" id="A0A843VS92"/>
<dbReference type="EMBL" id="NMUH01002367">
    <property type="protein sequence ID" value="MQL99538.1"/>
    <property type="molecule type" value="Genomic_DNA"/>
</dbReference>
<gene>
    <name evidence="2" type="ORF">Taro_032263</name>
</gene>
<feature type="region of interest" description="Disordered" evidence="1">
    <location>
        <begin position="60"/>
        <end position="80"/>
    </location>
</feature>
<reference evidence="2" key="1">
    <citation type="submission" date="2017-07" db="EMBL/GenBank/DDBJ databases">
        <title>Taro Niue Genome Assembly and Annotation.</title>
        <authorList>
            <person name="Atibalentja N."/>
            <person name="Keating K."/>
            <person name="Fields C.J."/>
        </authorList>
    </citation>
    <scope>NUCLEOTIDE SEQUENCE</scope>
    <source>
        <strain evidence="2">Niue_2</strain>
        <tissue evidence="2">Leaf</tissue>
    </source>
</reference>
<feature type="compositionally biased region" description="Polar residues" evidence="1">
    <location>
        <begin position="9"/>
        <end position="32"/>
    </location>
</feature>
<accession>A0A843VS92</accession>
<comment type="caution">
    <text evidence="2">The sequence shown here is derived from an EMBL/GenBank/DDBJ whole genome shotgun (WGS) entry which is preliminary data.</text>
</comment>
<organism evidence="2 3">
    <name type="scientific">Colocasia esculenta</name>
    <name type="common">Wild taro</name>
    <name type="synonym">Arum esculentum</name>
    <dbReference type="NCBI Taxonomy" id="4460"/>
    <lineage>
        <taxon>Eukaryota</taxon>
        <taxon>Viridiplantae</taxon>
        <taxon>Streptophyta</taxon>
        <taxon>Embryophyta</taxon>
        <taxon>Tracheophyta</taxon>
        <taxon>Spermatophyta</taxon>
        <taxon>Magnoliopsida</taxon>
        <taxon>Liliopsida</taxon>
        <taxon>Araceae</taxon>
        <taxon>Aroideae</taxon>
        <taxon>Colocasieae</taxon>
        <taxon>Colocasia</taxon>
    </lineage>
</organism>
<evidence type="ECO:0000313" key="2">
    <source>
        <dbReference type="EMBL" id="MQL99538.1"/>
    </source>
</evidence>
<proteinExistence type="predicted"/>
<dbReference type="Proteomes" id="UP000652761">
    <property type="component" value="Unassembled WGS sequence"/>
</dbReference>
<evidence type="ECO:0000256" key="1">
    <source>
        <dbReference type="SAM" id="MobiDB-lite"/>
    </source>
</evidence>
<name>A0A843VS92_COLES</name>